<gene>
    <name evidence="2" type="ORF">MENT_LOCUS62448</name>
</gene>
<feature type="compositionally biased region" description="Polar residues" evidence="1">
    <location>
        <begin position="114"/>
        <end position="126"/>
    </location>
</feature>
<organism evidence="2 3">
    <name type="scientific">Meloidogyne enterolobii</name>
    <name type="common">Root-knot nematode worm</name>
    <name type="synonym">Meloidogyne mayaguensis</name>
    <dbReference type="NCBI Taxonomy" id="390850"/>
    <lineage>
        <taxon>Eukaryota</taxon>
        <taxon>Metazoa</taxon>
        <taxon>Ecdysozoa</taxon>
        <taxon>Nematoda</taxon>
        <taxon>Chromadorea</taxon>
        <taxon>Rhabditida</taxon>
        <taxon>Tylenchina</taxon>
        <taxon>Tylenchomorpha</taxon>
        <taxon>Tylenchoidea</taxon>
        <taxon>Meloidogynidae</taxon>
        <taxon>Meloidogyninae</taxon>
        <taxon>Meloidogyne</taxon>
    </lineage>
</organism>
<dbReference type="AlphaFoldDB" id="A0A6V7Y9P8"/>
<proteinExistence type="predicted"/>
<feature type="region of interest" description="Disordered" evidence="1">
    <location>
        <begin position="112"/>
        <end position="134"/>
    </location>
</feature>
<name>A0A6V7Y9P8_MELEN</name>
<dbReference type="Proteomes" id="UP000580250">
    <property type="component" value="Unassembled WGS sequence"/>
</dbReference>
<evidence type="ECO:0000313" key="2">
    <source>
        <dbReference type="EMBL" id="CAD2208409.1"/>
    </source>
</evidence>
<sequence length="134" mass="15114">MYKEMENKHMDNKAFENKASDDKHSFENKAADYKATENHDKNTRFKCSNGEFYEYDVNKGFAGKSCLAGYNFDGPVERGIVKAGRYVGSRGKVTDCDSHMQYYHGKSGACYPSPGNNSTYCGQNSVCKEKKPEE</sequence>
<comment type="caution">
    <text evidence="2">The sequence shown here is derived from an EMBL/GenBank/DDBJ whole genome shotgun (WGS) entry which is preliminary data.</text>
</comment>
<evidence type="ECO:0000313" key="3">
    <source>
        <dbReference type="Proteomes" id="UP000580250"/>
    </source>
</evidence>
<dbReference type="OrthoDB" id="10543747at2759"/>
<accession>A0A6V7Y9P8</accession>
<protein>
    <submittedName>
        <fullName evidence="2">Uncharacterized protein</fullName>
    </submittedName>
</protein>
<evidence type="ECO:0000256" key="1">
    <source>
        <dbReference type="SAM" id="MobiDB-lite"/>
    </source>
</evidence>
<dbReference type="EMBL" id="CAJEWN010003706">
    <property type="protein sequence ID" value="CAD2208409.1"/>
    <property type="molecule type" value="Genomic_DNA"/>
</dbReference>
<feature type="region of interest" description="Disordered" evidence="1">
    <location>
        <begin position="1"/>
        <end position="23"/>
    </location>
</feature>
<reference evidence="2 3" key="1">
    <citation type="submission" date="2020-08" db="EMBL/GenBank/DDBJ databases">
        <authorList>
            <person name="Koutsovoulos G."/>
            <person name="Danchin GJ E."/>
        </authorList>
    </citation>
    <scope>NUCLEOTIDE SEQUENCE [LARGE SCALE GENOMIC DNA]</scope>
</reference>